<feature type="transmembrane region" description="Helical" evidence="1">
    <location>
        <begin position="59"/>
        <end position="81"/>
    </location>
</feature>
<dbReference type="EMBL" id="ADLK01000078">
    <property type="protein sequence ID" value="KMW08753.1"/>
    <property type="molecule type" value="Genomic_DNA"/>
</dbReference>
<dbReference type="GO" id="GO:0009401">
    <property type="term" value="P:phosphoenolpyruvate-dependent sugar phosphotransferase system"/>
    <property type="evidence" value="ECO:0007669"/>
    <property type="project" value="InterPro"/>
</dbReference>
<gene>
    <name evidence="2" type="ORF">HMPREF9470_00650</name>
</gene>
<keyword evidence="1" id="KW-1133">Transmembrane helix</keyword>
<organism evidence="2 3">
    <name type="scientific">[Clostridium] citroniae WAL-19142</name>
    <dbReference type="NCBI Taxonomy" id="742734"/>
    <lineage>
        <taxon>Bacteria</taxon>
        <taxon>Bacillati</taxon>
        <taxon>Bacillota</taxon>
        <taxon>Clostridia</taxon>
        <taxon>Lachnospirales</taxon>
        <taxon>Lachnospiraceae</taxon>
        <taxon>Enterocloster</taxon>
    </lineage>
</organism>
<dbReference type="PATRIC" id="fig|742734.4.peg.694"/>
<feature type="transmembrane region" description="Helical" evidence="1">
    <location>
        <begin position="35"/>
        <end position="52"/>
    </location>
</feature>
<reference evidence="2 3" key="1">
    <citation type="submission" date="2011-04" db="EMBL/GenBank/DDBJ databases">
        <title>The Genome Sequence of Clostridium citroniae WAL-19142.</title>
        <authorList>
            <consortium name="The Broad Institute Genome Sequencing Platform"/>
            <person name="Earl A."/>
            <person name="Ward D."/>
            <person name="Feldgarden M."/>
            <person name="Gevers D."/>
            <person name="Warren Y.A."/>
            <person name="Tyrrell K.L."/>
            <person name="Citron D.M."/>
            <person name="Goldstein E.J."/>
            <person name="Daigneault M."/>
            <person name="Allen-Vercoe E."/>
            <person name="Young S.K."/>
            <person name="Zeng Q."/>
            <person name="Gargeya S."/>
            <person name="Fitzgerald M."/>
            <person name="Haas B."/>
            <person name="Abouelleil A."/>
            <person name="Alvarado L."/>
            <person name="Arachchi H.M."/>
            <person name="Berlin A."/>
            <person name="Brown A."/>
            <person name="Chapman S.B."/>
            <person name="Chen Z."/>
            <person name="Dunbar C."/>
            <person name="Freedman E."/>
            <person name="Gearin G."/>
            <person name="Gellesch M."/>
            <person name="Goldberg J."/>
            <person name="Griggs A."/>
            <person name="Gujja S."/>
            <person name="Heilman E.R."/>
            <person name="Heiman D."/>
            <person name="Howarth C."/>
            <person name="Larson L."/>
            <person name="Lui A."/>
            <person name="MacDonald P.J."/>
            <person name="Mehta T."/>
            <person name="Montmayeur A."/>
            <person name="Murphy C."/>
            <person name="Neiman D."/>
            <person name="Pearson M."/>
            <person name="Priest M."/>
            <person name="Roberts A."/>
            <person name="Saif S."/>
            <person name="Shea T."/>
            <person name="Shenoy N."/>
            <person name="Sisk P."/>
            <person name="Stolte C."/>
            <person name="Sykes S."/>
            <person name="White J."/>
            <person name="Yandava C."/>
            <person name="Wortman J."/>
            <person name="Nusbaum C."/>
            <person name="Birren B."/>
        </authorList>
    </citation>
    <scope>NUCLEOTIDE SEQUENCE [LARGE SCALE GENOMIC DNA]</scope>
    <source>
        <strain evidence="2 3">WAL-19142</strain>
    </source>
</reference>
<evidence type="ECO:0000256" key="1">
    <source>
        <dbReference type="SAM" id="Phobius"/>
    </source>
</evidence>
<name>A0A0J9B6K5_9FIRM</name>
<keyword evidence="1" id="KW-0812">Transmembrane</keyword>
<sequence>MVIGAMGAQKVLVYIPLQITVGQTTVIFQDVLNGLLPNMLPFGLIIGTWMLLKKKVSPIMVVLILMLVGIVGYYIGILGLAA</sequence>
<evidence type="ECO:0000313" key="3">
    <source>
        <dbReference type="Proteomes" id="UP000037392"/>
    </source>
</evidence>
<evidence type="ECO:0000313" key="2">
    <source>
        <dbReference type="EMBL" id="KMW08753.1"/>
    </source>
</evidence>
<dbReference type="Proteomes" id="UP000037392">
    <property type="component" value="Unassembled WGS sequence"/>
</dbReference>
<comment type="caution">
    <text evidence="2">The sequence shown here is derived from an EMBL/GenBank/DDBJ whole genome shotgun (WGS) entry which is preliminary data.</text>
</comment>
<dbReference type="InterPro" id="IPR004704">
    <property type="entry name" value="PTS_IID_man"/>
</dbReference>
<dbReference type="GO" id="GO:0016020">
    <property type="term" value="C:membrane"/>
    <property type="evidence" value="ECO:0007669"/>
    <property type="project" value="InterPro"/>
</dbReference>
<dbReference type="PROSITE" id="PS51108">
    <property type="entry name" value="PTS_EIID"/>
    <property type="match status" value="1"/>
</dbReference>
<keyword evidence="1" id="KW-0472">Membrane</keyword>
<dbReference type="AlphaFoldDB" id="A0A0J9B6K5"/>
<protein>
    <recommendedName>
        <fullName evidence="4">PTS system mannose/fructose/sorbose family IID component</fullName>
    </recommendedName>
</protein>
<proteinExistence type="predicted"/>
<dbReference type="Pfam" id="PF03613">
    <property type="entry name" value="EIID-AGA"/>
    <property type="match status" value="1"/>
</dbReference>
<accession>A0A0J9B6K5</accession>
<evidence type="ECO:0008006" key="4">
    <source>
        <dbReference type="Google" id="ProtNLM"/>
    </source>
</evidence>